<protein>
    <recommendedName>
        <fullName evidence="2">U1-type domain-containing protein</fullName>
    </recommendedName>
</protein>
<dbReference type="Proteomes" id="UP001367676">
    <property type="component" value="Unassembled WGS sequence"/>
</dbReference>
<dbReference type="SMART" id="SM00451">
    <property type="entry name" value="ZnF_U1"/>
    <property type="match status" value="4"/>
</dbReference>
<feature type="domain" description="U1-type" evidence="2">
    <location>
        <begin position="577"/>
        <end position="610"/>
    </location>
</feature>
<accession>A0AAN9TMQ9</accession>
<feature type="domain" description="U1-type" evidence="2">
    <location>
        <begin position="617"/>
        <end position="650"/>
    </location>
</feature>
<gene>
    <name evidence="3" type="ORF">V9T40_008978</name>
</gene>
<evidence type="ECO:0000313" key="3">
    <source>
        <dbReference type="EMBL" id="KAK7601537.1"/>
    </source>
</evidence>
<feature type="compositionally biased region" description="Low complexity" evidence="1">
    <location>
        <begin position="218"/>
        <end position="234"/>
    </location>
</feature>
<evidence type="ECO:0000259" key="2">
    <source>
        <dbReference type="SMART" id="SM00451"/>
    </source>
</evidence>
<dbReference type="EMBL" id="JBBCAQ010000010">
    <property type="protein sequence ID" value="KAK7601537.1"/>
    <property type="molecule type" value="Genomic_DNA"/>
</dbReference>
<evidence type="ECO:0000256" key="1">
    <source>
        <dbReference type="SAM" id="MobiDB-lite"/>
    </source>
</evidence>
<dbReference type="GO" id="GO:0008270">
    <property type="term" value="F:zinc ion binding"/>
    <property type="evidence" value="ECO:0007669"/>
    <property type="project" value="InterPro"/>
</dbReference>
<name>A0AAN9TMQ9_9HEMI</name>
<evidence type="ECO:0000313" key="4">
    <source>
        <dbReference type="Proteomes" id="UP001367676"/>
    </source>
</evidence>
<keyword evidence="4" id="KW-1185">Reference proteome</keyword>
<feature type="region of interest" description="Disordered" evidence="1">
    <location>
        <begin position="217"/>
        <end position="236"/>
    </location>
</feature>
<organism evidence="3 4">
    <name type="scientific">Parthenolecanium corni</name>
    <dbReference type="NCBI Taxonomy" id="536013"/>
    <lineage>
        <taxon>Eukaryota</taxon>
        <taxon>Metazoa</taxon>
        <taxon>Ecdysozoa</taxon>
        <taxon>Arthropoda</taxon>
        <taxon>Hexapoda</taxon>
        <taxon>Insecta</taxon>
        <taxon>Pterygota</taxon>
        <taxon>Neoptera</taxon>
        <taxon>Paraneoptera</taxon>
        <taxon>Hemiptera</taxon>
        <taxon>Sternorrhyncha</taxon>
        <taxon>Coccoidea</taxon>
        <taxon>Coccidae</taxon>
        <taxon>Parthenolecanium</taxon>
    </lineage>
</organism>
<comment type="caution">
    <text evidence="3">The sequence shown here is derived from an EMBL/GenBank/DDBJ whole genome shotgun (WGS) entry which is preliminary data.</text>
</comment>
<feature type="domain" description="U1-type" evidence="2">
    <location>
        <begin position="463"/>
        <end position="497"/>
    </location>
</feature>
<sequence length="651" mass="73601">MSIELDVKLIKYVEKFPYLFYKGAINHNNELLLANTWNKIGRDLKVSQSATLVPSWKQSNESFCCSLTNTLQRLTPEQQVSCRIDILVVIEKYLSSISGGDGSNSTLSTPSILHSRLDTLASDVSKRFAEILAKINNGSVSSFDEDWFIILSVKNFFCKLLEMRKVNAELDEMLPIFMSTDTVPQTVNEYENKQADSDPQTAVEINIPVRMNLESEMSNVSSYNEGQSSSNSNSQLVDDTAEIRICAVKTESVDNTPLDSFEYDSQGMRDMLKSNEDFVTPNRSWQLPESMKTIDQMPVYNNPVQHSSSLITKQASPIFIETNHPIKMNDSGTLSHSFKPVSENLPFVSSIKLSSKNISLKPSLTKEIPKPTHTTNKVIRIRPSTSVNIETVSKSTKSTVSLKTSKSTVNLRPSNSITHSNNSNFPGSRFILEEGNEEFENTVHETLKKINSEDCAHGFMLHGDRFLCVLCDVWLPTELYKNAHTRDAKHINYTRNYFLHCSRVKKTALPKLDHSLYVARQDGLYCVKCKVVMRCRSNFVSHMTCERHKNHVRTLSRYVDIEATMICSTDQGIVQIGTYNYCVLCNVKLFGSFPVDHISSARHQKEISLSKGIFKIDRHAYCSFCNEKFPPTALTLHVDGKKHAQKIANNY</sequence>
<dbReference type="InterPro" id="IPR003604">
    <property type="entry name" value="Matrin/U1-like-C_Znf_C2H2"/>
</dbReference>
<dbReference type="GO" id="GO:0003676">
    <property type="term" value="F:nucleic acid binding"/>
    <property type="evidence" value="ECO:0007669"/>
    <property type="project" value="InterPro"/>
</dbReference>
<proteinExistence type="predicted"/>
<dbReference type="AlphaFoldDB" id="A0AAN9TMQ9"/>
<feature type="domain" description="U1-type" evidence="2">
    <location>
        <begin position="521"/>
        <end position="555"/>
    </location>
</feature>
<reference evidence="3 4" key="1">
    <citation type="submission" date="2024-03" db="EMBL/GenBank/DDBJ databases">
        <title>Adaptation during the transition from Ophiocordyceps entomopathogen to insect associate is accompanied by gene loss and intensified selection.</title>
        <authorList>
            <person name="Ward C.M."/>
            <person name="Onetto C.A."/>
            <person name="Borneman A.R."/>
        </authorList>
    </citation>
    <scope>NUCLEOTIDE SEQUENCE [LARGE SCALE GENOMIC DNA]</scope>
    <source>
        <strain evidence="3">AWRI1</strain>
        <tissue evidence="3">Single Adult Female</tissue>
    </source>
</reference>